<feature type="signal peptide" evidence="2">
    <location>
        <begin position="1"/>
        <end position="27"/>
    </location>
</feature>
<accession>A0ABU3V666</accession>
<keyword evidence="2" id="KW-0732">Signal</keyword>
<dbReference type="RefSeq" id="WP_266944488.1">
    <property type="nucleotide sequence ID" value="NZ_JAPEMK010000002.1"/>
</dbReference>
<name>A0ABU3V666_9ACTN</name>
<protein>
    <submittedName>
        <fullName evidence="3">Uncharacterized protein</fullName>
    </submittedName>
</protein>
<dbReference type="Proteomes" id="UP001257627">
    <property type="component" value="Unassembled WGS sequence"/>
</dbReference>
<feature type="chain" id="PRO_5046432946" evidence="2">
    <location>
        <begin position="28"/>
        <end position="60"/>
    </location>
</feature>
<keyword evidence="4" id="KW-1185">Reference proteome</keyword>
<sequence length="60" mass="6071">MFSLTRRRTTRHALILFGAAIALGAAAAVPTQAAAASQKGNSIATPSTSIRPAICSGSCR</sequence>
<feature type="compositionally biased region" description="Polar residues" evidence="1">
    <location>
        <begin position="38"/>
        <end position="50"/>
    </location>
</feature>
<reference evidence="3 4" key="1">
    <citation type="submission" date="2023-02" db="EMBL/GenBank/DDBJ databases">
        <authorList>
            <person name="Maleckis M."/>
        </authorList>
    </citation>
    <scope>NUCLEOTIDE SEQUENCE [LARGE SCALE GENOMIC DNA]</scope>
    <source>
        <strain evidence="3 4">P8-A2</strain>
        <plasmid evidence="3">unnamed1</plasmid>
    </source>
</reference>
<evidence type="ECO:0000313" key="3">
    <source>
        <dbReference type="EMBL" id="MDU9001495.1"/>
    </source>
</evidence>
<gene>
    <name evidence="3" type="ORF">PU648_56635</name>
</gene>
<proteinExistence type="predicted"/>
<evidence type="ECO:0000313" key="4">
    <source>
        <dbReference type="Proteomes" id="UP001257627"/>
    </source>
</evidence>
<organism evidence="3 4">
    <name type="scientific">Streptomyces mirabilis</name>
    <dbReference type="NCBI Taxonomy" id="68239"/>
    <lineage>
        <taxon>Bacteria</taxon>
        <taxon>Bacillati</taxon>
        <taxon>Actinomycetota</taxon>
        <taxon>Actinomycetes</taxon>
        <taxon>Kitasatosporales</taxon>
        <taxon>Streptomycetaceae</taxon>
        <taxon>Streptomyces</taxon>
    </lineage>
</organism>
<feature type="region of interest" description="Disordered" evidence="1">
    <location>
        <begin position="37"/>
        <end position="60"/>
    </location>
</feature>
<keyword evidence="3" id="KW-0614">Plasmid</keyword>
<evidence type="ECO:0000256" key="1">
    <source>
        <dbReference type="SAM" id="MobiDB-lite"/>
    </source>
</evidence>
<geneLocation type="plasmid" evidence="3">
    <name>unnamed1</name>
</geneLocation>
<comment type="caution">
    <text evidence="3">The sequence shown here is derived from an EMBL/GenBank/DDBJ whole genome shotgun (WGS) entry which is preliminary data.</text>
</comment>
<dbReference type="EMBL" id="JARAKF010000003">
    <property type="protein sequence ID" value="MDU9001495.1"/>
    <property type="molecule type" value="Genomic_DNA"/>
</dbReference>
<evidence type="ECO:0000256" key="2">
    <source>
        <dbReference type="SAM" id="SignalP"/>
    </source>
</evidence>